<feature type="repeat" description="PPR" evidence="1">
    <location>
        <begin position="297"/>
        <end position="331"/>
    </location>
</feature>
<evidence type="ECO:0000256" key="1">
    <source>
        <dbReference type="PROSITE-ProRule" id="PRU00708"/>
    </source>
</evidence>
<dbReference type="InterPro" id="IPR002885">
    <property type="entry name" value="PPR_rpt"/>
</dbReference>
<evidence type="ECO:0000259" key="2">
    <source>
        <dbReference type="Pfam" id="PF00849"/>
    </source>
</evidence>
<accession>A0ABP0LCX3</accession>
<evidence type="ECO:0000313" key="4">
    <source>
        <dbReference type="Proteomes" id="UP001642484"/>
    </source>
</evidence>
<dbReference type="PROSITE" id="PS51375">
    <property type="entry name" value="PPR"/>
    <property type="match status" value="1"/>
</dbReference>
<dbReference type="SUPFAM" id="SSF55120">
    <property type="entry name" value="Pseudouridine synthase"/>
    <property type="match status" value="1"/>
</dbReference>
<dbReference type="PANTHER" id="PTHR47938:SF35">
    <property type="entry name" value="PENTATRICOPEPTIDE REPEAT-CONTAINING PROTEIN 4, MITOCHONDRIAL-RELATED"/>
    <property type="match status" value="1"/>
</dbReference>
<feature type="domain" description="Pseudouridine synthase RsuA/RluA-like" evidence="2">
    <location>
        <begin position="472"/>
        <end position="588"/>
    </location>
</feature>
<dbReference type="InterPro" id="IPR011990">
    <property type="entry name" value="TPR-like_helical_dom_sf"/>
</dbReference>
<comment type="caution">
    <text evidence="3">The sequence shown here is derived from an EMBL/GenBank/DDBJ whole genome shotgun (WGS) entry which is preliminary data.</text>
</comment>
<name>A0ABP0LCX3_9DINO</name>
<dbReference type="Proteomes" id="UP001642484">
    <property type="component" value="Unassembled WGS sequence"/>
</dbReference>
<protein>
    <recommendedName>
        <fullName evidence="2">Pseudouridine synthase RsuA/RluA-like domain-containing protein</fullName>
    </recommendedName>
</protein>
<dbReference type="Pfam" id="PF01535">
    <property type="entry name" value="PPR"/>
    <property type="match status" value="2"/>
</dbReference>
<dbReference type="Pfam" id="PF00849">
    <property type="entry name" value="PseudoU_synth_2"/>
    <property type="match status" value="1"/>
</dbReference>
<dbReference type="Gene3D" id="1.25.40.10">
    <property type="entry name" value="Tetratricopeptide repeat domain"/>
    <property type="match status" value="3"/>
</dbReference>
<keyword evidence="4" id="KW-1185">Reference proteome</keyword>
<dbReference type="Gene3D" id="3.30.2350.10">
    <property type="entry name" value="Pseudouridine synthase"/>
    <property type="match status" value="1"/>
</dbReference>
<dbReference type="InterPro" id="IPR020103">
    <property type="entry name" value="PsdUridine_synth_cat_dom_sf"/>
</dbReference>
<dbReference type="EMBL" id="CAXAMN010012003">
    <property type="protein sequence ID" value="CAK9036988.1"/>
    <property type="molecule type" value="Genomic_DNA"/>
</dbReference>
<evidence type="ECO:0000313" key="3">
    <source>
        <dbReference type="EMBL" id="CAK9036988.1"/>
    </source>
</evidence>
<dbReference type="PANTHER" id="PTHR47938">
    <property type="entry name" value="RESPIRATORY COMPLEX I CHAPERONE (CIA84), PUTATIVE (AFU_ORTHOLOGUE AFUA_2G06020)-RELATED"/>
    <property type="match status" value="1"/>
</dbReference>
<organism evidence="3 4">
    <name type="scientific">Durusdinium trenchii</name>
    <dbReference type="NCBI Taxonomy" id="1381693"/>
    <lineage>
        <taxon>Eukaryota</taxon>
        <taxon>Sar</taxon>
        <taxon>Alveolata</taxon>
        <taxon>Dinophyceae</taxon>
        <taxon>Suessiales</taxon>
        <taxon>Symbiodiniaceae</taxon>
        <taxon>Durusdinium</taxon>
    </lineage>
</organism>
<sequence>METQLLSRLRGPALAPEDLDSIAASIRSSPTVRLALAGVKAFGRQGRWQESLSFLDSLHECHLQRHLYCYSAVMSCLEEPGKWQQSLALLCEFPSLAVQPDDMAFNAAIRACQGEWVQAFQLLELMRAQQLQPTAITFTACANAAAAAAASWPAALAALDEARNLQLQMDVILFSTVLKSLPGEAWTRALHLLQDLRRSLQVDGVAYAAVLASCEKASEWTAALSLLCEAVELALQSDSFSAAVISACSKAAEQWQRALLLSQNETASAIKSLEKGNRWESALELVSNMKGMQLQVNEIVYSAVISACEKGEQWQWAMSLLQEMQLEQLHPVVGYSSAISACAKASRWLEALAVLTQMSSQQLESSSVAFNAAISACRRSWTQGLYLLQTKRLLALDLQGMNFGSVVSAMKGSSQWQRAGQLLAEIWHIWGTDRLQGPLGALEGVEVLASAPGLIAVFKPSGVSTEEILGPLPVAAVSRLDKPTSGVLVAALGDESAFHLASAQFAAQSVKKEYICLCHGFLGPPGGQGRTKQALRRSSRGPMEVAKGDGQDAETVYEVLEVFKGPYTLLKVIPKTGRRHQLRVHLASMGRPIVGDLLYGSARENDCGLFLHCQCVALQDAAGGDFVVEAPLPAELCKILEGLRESQMSGSDPGAEL</sequence>
<dbReference type="CDD" id="cd02869">
    <property type="entry name" value="PseudoU_synth_RluA_like"/>
    <property type="match status" value="1"/>
</dbReference>
<dbReference type="InterPro" id="IPR006145">
    <property type="entry name" value="PsdUridine_synth_RsuA/RluA"/>
</dbReference>
<gene>
    <name evidence="3" type="ORF">CCMP2556_LOCUS20504</name>
</gene>
<proteinExistence type="predicted"/>
<reference evidence="3 4" key="1">
    <citation type="submission" date="2024-02" db="EMBL/GenBank/DDBJ databases">
        <authorList>
            <person name="Chen Y."/>
            <person name="Shah S."/>
            <person name="Dougan E. K."/>
            <person name="Thang M."/>
            <person name="Chan C."/>
        </authorList>
    </citation>
    <scope>NUCLEOTIDE SEQUENCE [LARGE SCALE GENOMIC DNA]</scope>
</reference>